<dbReference type="EMBL" id="KE344433">
    <property type="protein sequence ID" value="EXB61978.1"/>
    <property type="molecule type" value="Genomic_DNA"/>
</dbReference>
<organism evidence="1 2">
    <name type="scientific">Morus notabilis</name>
    <dbReference type="NCBI Taxonomy" id="981085"/>
    <lineage>
        <taxon>Eukaryota</taxon>
        <taxon>Viridiplantae</taxon>
        <taxon>Streptophyta</taxon>
        <taxon>Embryophyta</taxon>
        <taxon>Tracheophyta</taxon>
        <taxon>Spermatophyta</taxon>
        <taxon>Magnoliopsida</taxon>
        <taxon>eudicotyledons</taxon>
        <taxon>Gunneridae</taxon>
        <taxon>Pentapetalae</taxon>
        <taxon>rosids</taxon>
        <taxon>fabids</taxon>
        <taxon>Rosales</taxon>
        <taxon>Moraceae</taxon>
        <taxon>Moreae</taxon>
        <taxon>Morus</taxon>
    </lineage>
</organism>
<name>W9QZX4_9ROSA</name>
<evidence type="ECO:0000313" key="2">
    <source>
        <dbReference type="Proteomes" id="UP000030645"/>
    </source>
</evidence>
<keyword evidence="2" id="KW-1185">Reference proteome</keyword>
<accession>W9QZX4</accession>
<proteinExistence type="predicted"/>
<protein>
    <submittedName>
        <fullName evidence="1">Uncharacterized protein</fullName>
    </submittedName>
</protein>
<reference evidence="2" key="1">
    <citation type="submission" date="2013-01" db="EMBL/GenBank/DDBJ databases">
        <title>Draft Genome Sequence of a Mulberry Tree, Morus notabilis C.K. Schneid.</title>
        <authorList>
            <person name="He N."/>
            <person name="Zhao S."/>
        </authorList>
    </citation>
    <scope>NUCLEOTIDE SEQUENCE</scope>
</reference>
<dbReference type="Proteomes" id="UP000030645">
    <property type="component" value="Unassembled WGS sequence"/>
</dbReference>
<dbReference type="AlphaFoldDB" id="W9QZX4"/>
<evidence type="ECO:0000313" key="1">
    <source>
        <dbReference type="EMBL" id="EXB61978.1"/>
    </source>
</evidence>
<gene>
    <name evidence="1" type="ORF">L484_002758</name>
</gene>
<sequence>MCYFLIPIILHPPDTQTPLRPWQEPTTARVVEAQLRMKITKTRPVVVFFFLEQQWLRHHHQLHISTLICQLPPKLRESLWVRLLREFKPE</sequence>